<dbReference type="GO" id="GO:0005576">
    <property type="term" value="C:extracellular region"/>
    <property type="evidence" value="ECO:0007669"/>
    <property type="project" value="UniProtKB-SubCell"/>
</dbReference>
<evidence type="ECO:0000256" key="2">
    <source>
        <dbReference type="ARBA" id="ARBA00004613"/>
    </source>
</evidence>
<evidence type="ECO:0000259" key="4">
    <source>
        <dbReference type="Pfam" id="PF20147"/>
    </source>
</evidence>
<name>A0A8H3M9Y9_9GLOM</name>
<dbReference type="InterPro" id="IPR045379">
    <property type="entry name" value="Crinkler_N"/>
</dbReference>
<proteinExistence type="predicted"/>
<organism evidence="5 6">
    <name type="scientific">Rhizophagus clarus</name>
    <dbReference type="NCBI Taxonomy" id="94130"/>
    <lineage>
        <taxon>Eukaryota</taxon>
        <taxon>Fungi</taxon>
        <taxon>Fungi incertae sedis</taxon>
        <taxon>Mucoromycota</taxon>
        <taxon>Glomeromycotina</taxon>
        <taxon>Glomeromycetes</taxon>
        <taxon>Glomerales</taxon>
        <taxon>Glomeraceae</taxon>
        <taxon>Rhizophagus</taxon>
    </lineage>
</organism>
<protein>
    <recommendedName>
        <fullName evidence="4">Crinkler effector protein N-terminal domain-containing protein</fullName>
    </recommendedName>
</protein>
<reference evidence="5" key="1">
    <citation type="submission" date="2019-10" db="EMBL/GenBank/DDBJ databases">
        <title>Conservation and host-specific expression of non-tandemly repeated heterogenous ribosome RNA gene in arbuscular mycorrhizal fungi.</title>
        <authorList>
            <person name="Maeda T."/>
            <person name="Kobayashi Y."/>
            <person name="Nakagawa T."/>
            <person name="Ezawa T."/>
            <person name="Yamaguchi K."/>
            <person name="Bino T."/>
            <person name="Nishimoto Y."/>
            <person name="Shigenobu S."/>
            <person name="Kawaguchi M."/>
        </authorList>
    </citation>
    <scope>NUCLEOTIDE SEQUENCE</scope>
    <source>
        <strain evidence="5">HR1</strain>
    </source>
</reference>
<gene>
    <name evidence="5" type="ORF">RCL2_002561900</name>
</gene>
<dbReference type="GO" id="GO:0043657">
    <property type="term" value="C:host cell"/>
    <property type="evidence" value="ECO:0007669"/>
    <property type="project" value="UniProtKB-SubCell"/>
</dbReference>
<dbReference type="EMBL" id="BLAL01000278">
    <property type="protein sequence ID" value="GES99103.1"/>
    <property type="molecule type" value="Genomic_DNA"/>
</dbReference>
<sequence>MVVCFILGEDVKKRLVCDISVKMWNYMKIWHLRNKIKEDASLSIPAQNLRLWKVNIPIKDENDEKMKILISKPPKFIDIEVELDGELLQTRNSIRNEFLKFPANTHIHIIVQLPLTSSEYGINWPCPYNQRCTVYNIHFRGKKNIPNLEDLDTGVDKKGRLTFEKLRIDYGRLLNIILGNREVGEIPNLVGSRPPSCDSLWLIERDKFKIKYRPGTLVLVSDDKDLHYLCQKALGKHWKVEIWSWTTSVIQSECTSLFLKDYYKLFSYGYGPDLTNKMQFIDISNGNMFDNHEVVNWFVKIGLFCWLSRKNDNLRLYFRSNQDLYKVKNWIIENCKEVHFGNVFSRV</sequence>
<accession>A0A8H3M9Y9</accession>
<dbReference type="Pfam" id="PF20147">
    <property type="entry name" value="Crinkler"/>
    <property type="match status" value="1"/>
</dbReference>
<comment type="subcellular location">
    <subcellularLocation>
        <location evidence="1">Host cell</location>
    </subcellularLocation>
    <subcellularLocation>
        <location evidence="2">Secreted</location>
    </subcellularLocation>
</comment>
<evidence type="ECO:0000313" key="5">
    <source>
        <dbReference type="EMBL" id="GES99103.1"/>
    </source>
</evidence>
<dbReference type="Proteomes" id="UP000615446">
    <property type="component" value="Unassembled WGS sequence"/>
</dbReference>
<evidence type="ECO:0000256" key="1">
    <source>
        <dbReference type="ARBA" id="ARBA00004340"/>
    </source>
</evidence>
<dbReference type="OrthoDB" id="2673191at2759"/>
<feature type="domain" description="Crinkler effector protein N-terminal" evidence="4">
    <location>
        <begin position="3"/>
        <end position="112"/>
    </location>
</feature>
<evidence type="ECO:0000313" key="6">
    <source>
        <dbReference type="Proteomes" id="UP000615446"/>
    </source>
</evidence>
<comment type="caution">
    <text evidence="5">The sequence shown here is derived from an EMBL/GenBank/DDBJ whole genome shotgun (WGS) entry which is preliminary data.</text>
</comment>
<dbReference type="AlphaFoldDB" id="A0A8H3M9Y9"/>
<evidence type="ECO:0000256" key="3">
    <source>
        <dbReference type="ARBA" id="ARBA00022525"/>
    </source>
</evidence>
<keyword evidence="3" id="KW-0964">Secreted</keyword>